<dbReference type="Proteomes" id="UP000007431">
    <property type="component" value="Unassembled WGS sequence"/>
</dbReference>
<evidence type="ECO:0000313" key="3">
    <source>
        <dbReference type="Proteomes" id="UP000007431"/>
    </source>
</evidence>
<dbReference type="HOGENOM" id="CLU_361366_0_0_1"/>
<accession>D8PSY9</accession>
<dbReference type="VEuPathDB" id="FungiDB:SCHCODRAFT_01146571"/>
<feature type="region of interest" description="Disordered" evidence="1">
    <location>
        <begin position="107"/>
        <end position="126"/>
    </location>
</feature>
<dbReference type="Gene3D" id="3.80.10.10">
    <property type="entry name" value="Ribonuclease Inhibitor"/>
    <property type="match status" value="1"/>
</dbReference>
<evidence type="ECO:0008006" key="4">
    <source>
        <dbReference type="Google" id="ProtNLM"/>
    </source>
</evidence>
<dbReference type="EMBL" id="GL377303">
    <property type="protein sequence ID" value="EFJ00419.1"/>
    <property type="molecule type" value="Genomic_DNA"/>
</dbReference>
<gene>
    <name evidence="2" type="ORF">SCHCODRAFT_232754</name>
</gene>
<feature type="region of interest" description="Disordered" evidence="1">
    <location>
        <begin position="724"/>
        <end position="744"/>
    </location>
</feature>
<dbReference type="OMA" id="TIAFHDE"/>
<feature type="compositionally biased region" description="Acidic residues" evidence="1">
    <location>
        <begin position="113"/>
        <end position="126"/>
    </location>
</feature>
<dbReference type="SUPFAM" id="SSF52047">
    <property type="entry name" value="RNI-like"/>
    <property type="match status" value="1"/>
</dbReference>
<dbReference type="OrthoDB" id="3067012at2759"/>
<dbReference type="RefSeq" id="XP_003035321.1">
    <property type="nucleotide sequence ID" value="XM_003035275.1"/>
</dbReference>
<protein>
    <recommendedName>
        <fullName evidence="4">F-box domain-containing protein</fullName>
    </recommendedName>
</protein>
<proteinExistence type="predicted"/>
<evidence type="ECO:0000313" key="2">
    <source>
        <dbReference type="EMBL" id="EFJ00419.1"/>
    </source>
</evidence>
<dbReference type="GeneID" id="9594504"/>
<reference evidence="2 3" key="1">
    <citation type="journal article" date="2010" name="Nat. Biotechnol.">
        <title>Genome sequence of the model mushroom Schizophyllum commune.</title>
        <authorList>
            <person name="Ohm R.A."/>
            <person name="de Jong J.F."/>
            <person name="Lugones L.G."/>
            <person name="Aerts A."/>
            <person name="Kothe E."/>
            <person name="Stajich J.E."/>
            <person name="de Vries R.P."/>
            <person name="Record E."/>
            <person name="Levasseur A."/>
            <person name="Baker S.E."/>
            <person name="Bartholomew K.A."/>
            <person name="Coutinho P.M."/>
            <person name="Erdmann S."/>
            <person name="Fowler T.J."/>
            <person name="Gathman A.C."/>
            <person name="Lombard V."/>
            <person name="Henrissat B."/>
            <person name="Knabe N."/>
            <person name="Kuees U."/>
            <person name="Lilly W.W."/>
            <person name="Lindquist E."/>
            <person name="Lucas S."/>
            <person name="Magnuson J.K."/>
            <person name="Piumi F."/>
            <person name="Raudaskoski M."/>
            <person name="Salamov A."/>
            <person name="Schmutz J."/>
            <person name="Schwarze F.W.M.R."/>
            <person name="vanKuyk P.A."/>
            <person name="Horton J.S."/>
            <person name="Grigoriev I.V."/>
            <person name="Woesten H.A.B."/>
        </authorList>
    </citation>
    <scope>NUCLEOTIDE SEQUENCE [LARGE SCALE GENOMIC DNA]</scope>
    <source>
        <strain evidence="3">H4-8 / FGSC 9210</strain>
    </source>
</reference>
<keyword evidence="3" id="KW-1185">Reference proteome</keyword>
<dbReference type="InParanoid" id="D8PSY9"/>
<evidence type="ECO:0000256" key="1">
    <source>
        <dbReference type="SAM" id="MobiDB-lite"/>
    </source>
</evidence>
<dbReference type="InterPro" id="IPR032675">
    <property type="entry name" value="LRR_dom_sf"/>
</dbReference>
<organism evidence="3">
    <name type="scientific">Schizophyllum commune (strain H4-8 / FGSC 9210)</name>
    <name type="common">Split gill fungus</name>
    <dbReference type="NCBI Taxonomy" id="578458"/>
    <lineage>
        <taxon>Eukaryota</taxon>
        <taxon>Fungi</taxon>
        <taxon>Dikarya</taxon>
        <taxon>Basidiomycota</taxon>
        <taxon>Agaricomycotina</taxon>
        <taxon>Agaricomycetes</taxon>
        <taxon>Agaricomycetidae</taxon>
        <taxon>Agaricales</taxon>
        <taxon>Schizophyllaceae</taxon>
        <taxon>Schizophyllum</taxon>
    </lineage>
</organism>
<name>D8PSY9_SCHCM</name>
<sequence>MAPRCLEIPEILLLVCAELRTSKRLGTLASLASTCSAMREPALDVLWEEQDSIVPLLQTLSQDRVSESVLTLERYISQADWDHMQYYARRIKRLTLEADDGMLCGIGSRRRDEDDDDDDEELYDEDRDYSIETSTLELLQSRAGHEPLLPNLRHLDYGELDSSWLPFITLFVNPSLQSLRIRPSIEDESMNILATLPSLCPNLITFNANWEEVNDGFCQDGGFMVFEFGDDGSDGGDDDGSSSSYADNGEFPAASELDVAARAESEDPDKEIENWQAAMRETFCRWNSLVSLDLPDADPVILAHFGKSPVLETLKLAVLFEADWKHATEPAFPNLAHLKITTATPLCPPCIIRSLSSKPLHLKSIEITCEDLHGGDADENRRRVLDAIAECIDPATLQRISYLQVYRNGPFLPTHWRPLPGDSIVQLTRFPKITHFDVHCWVDVQDEDIAMLAAAWPKLRVFSLDVKHPLHLGRARAVKPTINCLNSLATACPRLFALGLVLDAMDVPDLPEPHSDDAQTRKRKSPLILHLYGSPIKNANKAADYICSVFHKYANIKFGHSKWSDGQASPHIVTGELTNSTFFGVPLPTLIDRTPKYSAASRKSFSPALHPASTAARPVHLRESTMAKLDFDKQTVTYSKGTAAALLAIFTNCQEQLAALYDVGPSDNSVLAIRVLHVLQCSKAAVHEAIYAEWMTSSEEQRNKLAEYYWAEMAGTARDVYGAEMLMGGPPEPQPEPPKKKKSSRKGCVMMLSLSFISLTLYDSAARRTRKRQV</sequence>
<dbReference type="KEGG" id="scm:SCHCO_01146571"/>
<dbReference type="AlphaFoldDB" id="D8PSY9"/>